<dbReference type="InterPro" id="IPR039426">
    <property type="entry name" value="TonB-dep_rcpt-like"/>
</dbReference>
<protein>
    <submittedName>
        <fullName evidence="4">TonB-dependent receptor plug domain-containing protein</fullName>
    </submittedName>
</protein>
<dbReference type="Gene3D" id="2.170.130.10">
    <property type="entry name" value="TonB-dependent receptor, plug domain"/>
    <property type="match status" value="1"/>
</dbReference>
<dbReference type="InterPro" id="IPR023997">
    <property type="entry name" value="TonB-dep_OMP_SusC/RagA_CS"/>
</dbReference>
<sequence length="783" mass="85644">MSSNAQPLYVVDGMPVFQNTFRPGTSTSNGTIGFVATEMQELDANPLLSIPTEDIESVQVLKGAYETARYGSQAVNGVILITTRRGQLGKPRLTYAGYGGVQRTRYRYDLLDAREYAVLRNETAQRYGDPAPYSAADIAALGTGTDWQREVLRTAAVQEHHLGLAGGSSATRYYVATDYLSQQGVVLNSRLRRYATRAAVTQQLGQRLRLEASGSLAHLEQRLPNNGVTSATLLALPTTAPNMPTTSIFELNPARLAEGNYQTPTHRRLLAQLRAEYRLPIGFTLDVRAGLERNTLRSHSYQMAVSGIPAGENGNLAFTYRQLVLSSALRYAHSFGQLQQHVVAASVEAQRQDRLTTTEQQSYLPGTAPGVTLGGSSSSTEDQLNFYQLTTDYTFAGRYQVRGTLRRDASSSFVVQDRWQWLPGGQVIWHASQEKFLAGTGFHLKLWTGGGRTSARGLTGRNFTYQFIPINGTISQRITVLTPDHTTHLDAGLEAGLPNNRLTVTVEGYTRRTRHQGITPTNTTDLARLRNTGLELTVRSSWQAGRLQATSQLAAAFNRNRLETDASVFGYFFAYHRTYSGQPLSTFNGLRYLGPDATGQPAFQDGNGDGRGNFADQAPLGSGLPRQLLSLNQHFALGRFGVQLQADGMFGQQMLNTTLLSLDVPEGLYRNSSGRVRQRWTPTTPTAEVPAAGTYFQTLASTYTLQSGNHARLSAVTVSYKVWEKEARSASVWLGGHNLLVLTKYRGYDPNVSSAGADNQQAGLDAGAYPTARTLLLGLRATL</sequence>
<keyword evidence="4" id="KW-0675">Receptor</keyword>
<dbReference type="PANTHER" id="PTHR30069:SF29">
    <property type="entry name" value="HEMOGLOBIN AND HEMOGLOBIN-HAPTOGLOBIN-BINDING PROTEIN 1-RELATED"/>
    <property type="match status" value="1"/>
</dbReference>
<reference evidence="4 5" key="1">
    <citation type="submission" date="2022-04" db="EMBL/GenBank/DDBJ databases">
        <title>Hymenobacter sp. isolated from the air.</title>
        <authorList>
            <person name="Won M."/>
            <person name="Lee C.-M."/>
            <person name="Woen H.-Y."/>
            <person name="Kwon S.-W."/>
        </authorList>
    </citation>
    <scope>NUCLEOTIDE SEQUENCE [LARGE SCALE GENOMIC DNA]</scope>
    <source>
        <strain evidence="5">5516 S-25</strain>
    </source>
</reference>
<proteinExistence type="predicted"/>
<evidence type="ECO:0000313" key="5">
    <source>
        <dbReference type="Proteomes" id="UP000829647"/>
    </source>
</evidence>
<dbReference type="NCBIfam" id="TIGR04057">
    <property type="entry name" value="SusC_RagA_signa"/>
    <property type="match status" value="1"/>
</dbReference>
<evidence type="ECO:0000256" key="2">
    <source>
        <dbReference type="SAM" id="MobiDB-lite"/>
    </source>
</evidence>
<keyword evidence="1" id="KW-0732">Signal</keyword>
<dbReference type="SUPFAM" id="SSF56935">
    <property type="entry name" value="Porins"/>
    <property type="match status" value="1"/>
</dbReference>
<organism evidence="4 5">
    <name type="scientific">Hymenobacter sublimis</name>
    <dbReference type="NCBI Taxonomy" id="2933777"/>
    <lineage>
        <taxon>Bacteria</taxon>
        <taxon>Pseudomonadati</taxon>
        <taxon>Bacteroidota</taxon>
        <taxon>Cytophagia</taxon>
        <taxon>Cytophagales</taxon>
        <taxon>Hymenobacteraceae</taxon>
        <taxon>Hymenobacter</taxon>
    </lineage>
</organism>
<feature type="domain" description="TonB-dependent receptor plug" evidence="3">
    <location>
        <begin position="5"/>
        <end position="78"/>
    </location>
</feature>
<accession>A0ABY4JEH3</accession>
<gene>
    <name evidence="4" type="ORF">MWH26_16570</name>
</gene>
<evidence type="ECO:0000256" key="1">
    <source>
        <dbReference type="ARBA" id="ARBA00022729"/>
    </source>
</evidence>
<feature type="region of interest" description="Disordered" evidence="2">
    <location>
        <begin position="356"/>
        <end position="378"/>
    </location>
</feature>
<dbReference type="EMBL" id="CP095848">
    <property type="protein sequence ID" value="UPL51235.1"/>
    <property type="molecule type" value="Genomic_DNA"/>
</dbReference>
<keyword evidence="5" id="KW-1185">Reference proteome</keyword>
<dbReference type="Pfam" id="PF07715">
    <property type="entry name" value="Plug"/>
    <property type="match status" value="1"/>
</dbReference>
<evidence type="ECO:0000259" key="3">
    <source>
        <dbReference type="Pfam" id="PF07715"/>
    </source>
</evidence>
<dbReference type="InterPro" id="IPR012910">
    <property type="entry name" value="Plug_dom"/>
</dbReference>
<evidence type="ECO:0000313" key="4">
    <source>
        <dbReference type="EMBL" id="UPL51235.1"/>
    </source>
</evidence>
<dbReference type="Proteomes" id="UP000829647">
    <property type="component" value="Chromosome"/>
</dbReference>
<name>A0ABY4JEH3_9BACT</name>
<dbReference type="InterPro" id="IPR037066">
    <property type="entry name" value="Plug_dom_sf"/>
</dbReference>
<dbReference type="PANTHER" id="PTHR30069">
    <property type="entry name" value="TONB-DEPENDENT OUTER MEMBRANE RECEPTOR"/>
    <property type="match status" value="1"/>
</dbReference>